<comment type="subcellular location">
    <subcellularLocation>
        <location evidence="1">Membrane</location>
        <topology evidence="1">Multi-pass membrane protein</topology>
    </subcellularLocation>
</comment>
<name>A0A077ZLL1_TRITR</name>
<gene>
    <name evidence="6" type="ORF">TTRE_0000967401</name>
</gene>
<evidence type="ECO:0000256" key="2">
    <source>
        <dbReference type="ARBA" id="ARBA00022692"/>
    </source>
</evidence>
<dbReference type="InterPro" id="IPR006214">
    <property type="entry name" value="Bax_inhibitor_1-related"/>
</dbReference>
<dbReference type="EMBL" id="HG808263">
    <property type="protein sequence ID" value="CDW61231.1"/>
    <property type="molecule type" value="Genomic_DNA"/>
</dbReference>
<evidence type="ECO:0000256" key="3">
    <source>
        <dbReference type="ARBA" id="ARBA00022989"/>
    </source>
</evidence>
<reference evidence="6" key="1">
    <citation type="submission" date="2014-01" db="EMBL/GenBank/DDBJ databases">
        <authorList>
            <person name="Aslett M."/>
        </authorList>
    </citation>
    <scope>NUCLEOTIDE SEQUENCE</scope>
</reference>
<dbReference type="OrthoDB" id="1277691at2759"/>
<keyword evidence="3 5" id="KW-1133">Transmembrane helix</keyword>
<accession>A0A077ZLL1</accession>
<dbReference type="Pfam" id="PF01027">
    <property type="entry name" value="Bax1-I"/>
    <property type="match status" value="1"/>
</dbReference>
<feature type="transmembrane region" description="Helical" evidence="5">
    <location>
        <begin position="54"/>
        <end position="74"/>
    </location>
</feature>
<sequence length="127" mass="14011">MVRTVLDLMQGFVNTSDQKIEKPVHAHLRRVYGSLSASMVAAAAGAFVRVPANIWKGTIWSLLLSIALLLLINGTQHTRENEKLRFCYLMGFAGLSGLSTGPLLDYIISINPARRTKMLLRISEANV</sequence>
<dbReference type="STRING" id="36087.A0A077ZLL1"/>
<feature type="transmembrane region" description="Helical" evidence="5">
    <location>
        <begin position="86"/>
        <end position="108"/>
    </location>
</feature>
<keyword evidence="7" id="KW-1185">Reference proteome</keyword>
<protein>
    <submittedName>
        <fullName evidence="6">Bax1-I domain containing protein</fullName>
    </submittedName>
</protein>
<dbReference type="GO" id="GO:0016020">
    <property type="term" value="C:membrane"/>
    <property type="evidence" value="ECO:0007669"/>
    <property type="project" value="UniProtKB-SubCell"/>
</dbReference>
<evidence type="ECO:0000313" key="6">
    <source>
        <dbReference type="EMBL" id="CDW61231.1"/>
    </source>
</evidence>
<evidence type="ECO:0000256" key="5">
    <source>
        <dbReference type="SAM" id="Phobius"/>
    </source>
</evidence>
<keyword evidence="2 5" id="KW-0812">Transmembrane</keyword>
<organism evidence="6 7">
    <name type="scientific">Trichuris trichiura</name>
    <name type="common">Whipworm</name>
    <name type="synonym">Trichocephalus trichiurus</name>
    <dbReference type="NCBI Taxonomy" id="36087"/>
    <lineage>
        <taxon>Eukaryota</taxon>
        <taxon>Metazoa</taxon>
        <taxon>Ecdysozoa</taxon>
        <taxon>Nematoda</taxon>
        <taxon>Enoplea</taxon>
        <taxon>Dorylaimia</taxon>
        <taxon>Trichinellida</taxon>
        <taxon>Trichuridae</taxon>
        <taxon>Trichuris</taxon>
    </lineage>
</organism>
<proteinExistence type="predicted"/>
<evidence type="ECO:0000256" key="4">
    <source>
        <dbReference type="ARBA" id="ARBA00023136"/>
    </source>
</evidence>
<keyword evidence="4 5" id="KW-0472">Membrane</keyword>
<reference evidence="6" key="2">
    <citation type="submission" date="2014-03" db="EMBL/GenBank/DDBJ databases">
        <title>The whipworm genome and dual-species transcriptomics of an intimate host-pathogen interaction.</title>
        <authorList>
            <person name="Foth B.J."/>
            <person name="Tsai I.J."/>
            <person name="Reid A.J."/>
            <person name="Bancroft A.J."/>
            <person name="Nichol S."/>
            <person name="Tracey A."/>
            <person name="Holroyd N."/>
            <person name="Cotton J.A."/>
            <person name="Stanley E.J."/>
            <person name="Zarowiecki M."/>
            <person name="Liu J.Z."/>
            <person name="Huckvale T."/>
            <person name="Cooper P.J."/>
            <person name="Grencis R.K."/>
            <person name="Berriman M."/>
        </authorList>
    </citation>
    <scope>NUCLEOTIDE SEQUENCE [LARGE SCALE GENOMIC DNA]</scope>
</reference>
<evidence type="ECO:0000256" key="1">
    <source>
        <dbReference type="ARBA" id="ARBA00004141"/>
    </source>
</evidence>
<dbReference type="Proteomes" id="UP000030665">
    <property type="component" value="Unassembled WGS sequence"/>
</dbReference>
<evidence type="ECO:0000313" key="7">
    <source>
        <dbReference type="Proteomes" id="UP000030665"/>
    </source>
</evidence>
<feature type="transmembrane region" description="Helical" evidence="5">
    <location>
        <begin position="31"/>
        <end position="48"/>
    </location>
</feature>
<dbReference type="AlphaFoldDB" id="A0A077ZLL1"/>